<dbReference type="GO" id="GO:0016787">
    <property type="term" value="F:hydrolase activity"/>
    <property type="evidence" value="ECO:0007669"/>
    <property type="project" value="UniProtKB-KW"/>
</dbReference>
<dbReference type="GO" id="GO:0000723">
    <property type="term" value="P:telomere maintenance"/>
    <property type="evidence" value="ECO:0007669"/>
    <property type="project" value="InterPro"/>
</dbReference>
<comment type="cofactor">
    <cofactor evidence="1">
        <name>Mg(2+)</name>
        <dbReference type="ChEBI" id="CHEBI:18420"/>
    </cofactor>
</comment>
<dbReference type="InterPro" id="IPR010285">
    <property type="entry name" value="DNA_helicase_pif1-like_DEAD"/>
</dbReference>
<keyword evidence="1" id="KW-0378">Hydrolase</keyword>
<dbReference type="Pfam" id="PF05970">
    <property type="entry name" value="PIF1"/>
    <property type="match status" value="1"/>
</dbReference>
<dbReference type="GO" id="GO:0006310">
    <property type="term" value="P:DNA recombination"/>
    <property type="evidence" value="ECO:0007669"/>
    <property type="project" value="UniProtKB-KW"/>
</dbReference>
<keyword evidence="1" id="KW-0067">ATP-binding</keyword>
<proteinExistence type="inferred from homology"/>
<dbReference type="GO" id="GO:0005524">
    <property type="term" value="F:ATP binding"/>
    <property type="evidence" value="ECO:0007669"/>
    <property type="project" value="UniProtKB-KW"/>
</dbReference>
<keyword evidence="1" id="KW-0234">DNA repair</keyword>
<keyword evidence="1" id="KW-0227">DNA damage</keyword>
<dbReference type="EC" id="5.6.2.3" evidence="1"/>
<keyword evidence="1" id="KW-0233">DNA recombination</keyword>
<accession>A0A6P6SIK2</accession>
<evidence type="ECO:0000256" key="1">
    <source>
        <dbReference type="RuleBase" id="RU363044"/>
    </source>
</evidence>
<dbReference type="AlphaFoldDB" id="A0A6P6SIK2"/>
<gene>
    <name evidence="4" type="primary">LOC113691804</name>
</gene>
<reference evidence="4" key="2">
    <citation type="submission" date="2025-08" db="UniProtKB">
        <authorList>
            <consortium name="RefSeq"/>
        </authorList>
    </citation>
    <scope>IDENTIFICATION</scope>
    <source>
        <tissue evidence="4">Leaves</tissue>
    </source>
</reference>
<evidence type="ECO:0000313" key="4">
    <source>
        <dbReference type="RefSeq" id="XP_027065908.1"/>
    </source>
</evidence>
<dbReference type="OrthoDB" id="1918649at2759"/>
<comment type="catalytic activity">
    <reaction evidence="1">
        <text>ATP + H2O = ADP + phosphate + H(+)</text>
        <dbReference type="Rhea" id="RHEA:13065"/>
        <dbReference type="ChEBI" id="CHEBI:15377"/>
        <dbReference type="ChEBI" id="CHEBI:15378"/>
        <dbReference type="ChEBI" id="CHEBI:30616"/>
        <dbReference type="ChEBI" id="CHEBI:43474"/>
        <dbReference type="ChEBI" id="CHEBI:456216"/>
        <dbReference type="EC" id="5.6.2.3"/>
    </reaction>
</comment>
<sequence length="204" mass="22512">MWKIREQGDSIGRIVTAHPAEGDTGKTFLYRALLADVRSKGFTALAAATSAPMSKRGAIEALDDLLQDLMSSDEIFGGKVVVLGRDFRQTLPVVCNGSKSETVNAYFVNLSLWPHLEKFQLTDNMRARLDQSFTQFLLKAGEGLEKSEIQDSIKIPPSILIKYNNETDALQALMDAVYPDLNQLSQNAESSLNRAILTTKKSLC</sequence>
<dbReference type="GO" id="GO:0006281">
    <property type="term" value="P:DNA repair"/>
    <property type="evidence" value="ECO:0007669"/>
    <property type="project" value="UniProtKB-KW"/>
</dbReference>
<dbReference type="RefSeq" id="XP_027065908.1">
    <property type="nucleotide sequence ID" value="XM_027210107.1"/>
</dbReference>
<keyword evidence="1" id="KW-0547">Nucleotide-binding</keyword>
<feature type="domain" description="DNA helicase Pif1-like DEAD-box helicase" evidence="2">
    <location>
        <begin position="51"/>
        <end position="144"/>
    </location>
</feature>
<name>A0A6P6SIK2_COFAR</name>
<dbReference type="Proteomes" id="UP001652660">
    <property type="component" value="Chromosome 1e"/>
</dbReference>
<evidence type="ECO:0000313" key="3">
    <source>
        <dbReference type="Proteomes" id="UP001652660"/>
    </source>
</evidence>
<keyword evidence="1" id="KW-0347">Helicase</keyword>
<comment type="similarity">
    <text evidence="1">Belongs to the helicase family.</text>
</comment>
<dbReference type="PANTHER" id="PTHR10492:SF92">
    <property type="entry name" value="ATP-DEPENDENT DNA HELICASE"/>
    <property type="match status" value="1"/>
</dbReference>
<protein>
    <recommendedName>
        <fullName evidence="1">ATP-dependent DNA helicase</fullName>
        <ecNumber evidence="1">5.6.2.3</ecNumber>
    </recommendedName>
</protein>
<dbReference type="GeneID" id="113691804"/>
<dbReference type="PANTHER" id="PTHR10492">
    <property type="match status" value="1"/>
</dbReference>
<reference evidence="3" key="1">
    <citation type="journal article" date="2025" name="Foods">
        <title>Unveiling the Microbial Signatures of Arabica Coffee Cherries: Insights into Ripeness Specific Diversity, Functional Traits, and Implications for Quality and Safety.</title>
        <authorList>
            <consortium name="RefSeq"/>
            <person name="Tenea G.N."/>
            <person name="Cifuentes V."/>
            <person name="Reyes P."/>
            <person name="Cevallos-Vallejos M."/>
        </authorList>
    </citation>
    <scope>NUCLEOTIDE SEQUENCE [LARGE SCALE GENOMIC DNA]</scope>
</reference>
<evidence type="ECO:0000259" key="2">
    <source>
        <dbReference type="Pfam" id="PF05970"/>
    </source>
</evidence>
<dbReference type="GO" id="GO:0043139">
    <property type="term" value="F:5'-3' DNA helicase activity"/>
    <property type="evidence" value="ECO:0007669"/>
    <property type="project" value="UniProtKB-EC"/>
</dbReference>
<keyword evidence="3" id="KW-1185">Reference proteome</keyword>
<organism evidence="3 4">
    <name type="scientific">Coffea arabica</name>
    <name type="common">Arabian coffee</name>
    <dbReference type="NCBI Taxonomy" id="13443"/>
    <lineage>
        <taxon>Eukaryota</taxon>
        <taxon>Viridiplantae</taxon>
        <taxon>Streptophyta</taxon>
        <taxon>Embryophyta</taxon>
        <taxon>Tracheophyta</taxon>
        <taxon>Spermatophyta</taxon>
        <taxon>Magnoliopsida</taxon>
        <taxon>eudicotyledons</taxon>
        <taxon>Gunneridae</taxon>
        <taxon>Pentapetalae</taxon>
        <taxon>asterids</taxon>
        <taxon>lamiids</taxon>
        <taxon>Gentianales</taxon>
        <taxon>Rubiaceae</taxon>
        <taxon>Ixoroideae</taxon>
        <taxon>Gardenieae complex</taxon>
        <taxon>Bertiereae - Coffeeae clade</taxon>
        <taxon>Coffeeae</taxon>
        <taxon>Coffea</taxon>
    </lineage>
</organism>